<feature type="domain" description="THAP-type" evidence="13">
    <location>
        <begin position="1"/>
        <end position="94"/>
    </location>
</feature>
<keyword evidence="3" id="KW-0479">Metal-binding</keyword>
<keyword evidence="8 12" id="KW-0238">DNA-binding</keyword>
<dbReference type="SMART" id="SM00692">
    <property type="entry name" value="DM3"/>
    <property type="match status" value="1"/>
</dbReference>
<evidence type="ECO:0000259" key="13">
    <source>
        <dbReference type="PROSITE" id="PS50950"/>
    </source>
</evidence>
<evidence type="ECO:0000256" key="11">
    <source>
        <dbReference type="ARBA" id="ARBA00023306"/>
    </source>
</evidence>
<evidence type="ECO:0000256" key="8">
    <source>
        <dbReference type="ARBA" id="ARBA00023125"/>
    </source>
</evidence>
<dbReference type="SUPFAM" id="SSF57716">
    <property type="entry name" value="Glucocorticoid receptor-like (DNA-binding domain)"/>
    <property type="match status" value="1"/>
</dbReference>
<keyword evidence="5" id="KW-0862">Zinc</keyword>
<reference evidence="14" key="2">
    <citation type="submission" date="2021-09" db="EMBL/GenBank/DDBJ databases">
        <authorList>
            <person name="Jia N."/>
            <person name="Wang J."/>
            <person name="Shi W."/>
            <person name="Du L."/>
            <person name="Sun Y."/>
            <person name="Zhan W."/>
            <person name="Jiang J."/>
            <person name="Wang Q."/>
            <person name="Zhang B."/>
            <person name="Ji P."/>
            <person name="Sakyi L.B."/>
            <person name="Cui X."/>
            <person name="Yuan T."/>
            <person name="Jiang B."/>
            <person name="Yang W."/>
            <person name="Lam T.T.-Y."/>
            <person name="Chang Q."/>
            <person name="Ding S."/>
            <person name="Wang X."/>
            <person name="Zhu J."/>
            <person name="Ruan X."/>
            <person name="Zhao L."/>
            <person name="Wei J."/>
            <person name="Que T."/>
            <person name="Du C."/>
            <person name="Cheng J."/>
            <person name="Dai P."/>
            <person name="Han X."/>
            <person name="Huang E."/>
            <person name="Gao Y."/>
            <person name="Liu J."/>
            <person name="Shao H."/>
            <person name="Ye R."/>
            <person name="Li L."/>
            <person name="Wei W."/>
            <person name="Wang X."/>
            <person name="Wang C."/>
            <person name="Huo Q."/>
            <person name="Li W."/>
            <person name="Guo W."/>
            <person name="Chen H."/>
            <person name="Chen S."/>
            <person name="Zhou L."/>
            <person name="Zhou L."/>
            <person name="Ni X."/>
            <person name="Tian J."/>
            <person name="Zhou Y."/>
            <person name="Sheng Y."/>
            <person name="Liu T."/>
            <person name="Pan Y."/>
            <person name="Xia L."/>
            <person name="Li J."/>
            <person name="Zhao F."/>
            <person name="Cao W."/>
        </authorList>
    </citation>
    <scope>NUCLEOTIDE SEQUENCE</scope>
    <source>
        <strain evidence="14">Rmic-2018</strain>
        <tissue evidence="14">Larvae</tissue>
    </source>
</reference>
<keyword evidence="7" id="KW-0175">Coiled coil</keyword>
<evidence type="ECO:0000256" key="3">
    <source>
        <dbReference type="ARBA" id="ARBA00022723"/>
    </source>
</evidence>
<name>A0A9J6D6C3_RHIMP</name>
<evidence type="ECO:0000256" key="4">
    <source>
        <dbReference type="ARBA" id="ARBA00022771"/>
    </source>
</evidence>
<comment type="caution">
    <text evidence="14">The sequence shown here is derived from an EMBL/GenBank/DDBJ whole genome shotgun (WGS) entry which is preliminary data.</text>
</comment>
<dbReference type="InterPro" id="IPR006612">
    <property type="entry name" value="THAP_Znf"/>
</dbReference>
<dbReference type="PROSITE" id="PS50950">
    <property type="entry name" value="ZF_THAP"/>
    <property type="match status" value="1"/>
</dbReference>
<organism evidence="14 15">
    <name type="scientific">Rhipicephalus microplus</name>
    <name type="common">Cattle tick</name>
    <name type="synonym">Boophilus microplus</name>
    <dbReference type="NCBI Taxonomy" id="6941"/>
    <lineage>
        <taxon>Eukaryota</taxon>
        <taxon>Metazoa</taxon>
        <taxon>Ecdysozoa</taxon>
        <taxon>Arthropoda</taxon>
        <taxon>Chelicerata</taxon>
        <taxon>Arachnida</taxon>
        <taxon>Acari</taxon>
        <taxon>Parasitiformes</taxon>
        <taxon>Ixodida</taxon>
        <taxon>Ixodoidea</taxon>
        <taxon>Ixodidae</taxon>
        <taxon>Rhipicephalinae</taxon>
        <taxon>Rhipicephalus</taxon>
        <taxon>Boophilus</taxon>
    </lineage>
</organism>
<dbReference type="PANTHER" id="PTHR46600">
    <property type="entry name" value="THAP DOMAIN-CONTAINING"/>
    <property type="match status" value="1"/>
</dbReference>
<evidence type="ECO:0000256" key="1">
    <source>
        <dbReference type="ARBA" id="ARBA00004642"/>
    </source>
</evidence>
<keyword evidence="9" id="KW-0804">Transcription</keyword>
<keyword evidence="6" id="KW-0805">Transcription regulation</keyword>
<dbReference type="Proteomes" id="UP000821866">
    <property type="component" value="Chromosome 9"/>
</dbReference>
<evidence type="ECO:0000256" key="9">
    <source>
        <dbReference type="ARBA" id="ARBA00023163"/>
    </source>
</evidence>
<evidence type="ECO:0000313" key="15">
    <source>
        <dbReference type="Proteomes" id="UP000821866"/>
    </source>
</evidence>
<evidence type="ECO:0000256" key="2">
    <source>
        <dbReference type="ARBA" id="ARBA00006177"/>
    </source>
</evidence>
<keyword evidence="4 12" id="KW-0863">Zinc-finger</keyword>
<dbReference type="GO" id="GO:0008270">
    <property type="term" value="F:zinc ion binding"/>
    <property type="evidence" value="ECO:0007669"/>
    <property type="project" value="UniProtKB-KW"/>
</dbReference>
<evidence type="ECO:0000256" key="10">
    <source>
        <dbReference type="ARBA" id="ARBA00023242"/>
    </source>
</evidence>
<keyword evidence="11" id="KW-0131">Cell cycle</keyword>
<keyword evidence="15" id="KW-1185">Reference proteome</keyword>
<sequence>MGKKCIAPRCKTGYKSCTKKLSLFSAPREEERLLVWRNAIPRKDRILQSTDHLCERHFEPHLVSKTWEAVYNGNVLCRAPRKASLSKDAVPTIFPDCPSYLSKEKNNARGQLRNVTSTGLSRSTVSKARNSATRFCWILPKVVLLLRTCSCIIVPLHPWQRCQLLMNCLEAQHPLSFRPAPRASTDCRLTSFAMLCSRNCGAFENRSAPLTQAT</sequence>
<protein>
    <recommendedName>
        <fullName evidence="13">THAP-type domain-containing protein</fullName>
    </recommendedName>
</protein>
<comment type="subcellular location">
    <subcellularLocation>
        <location evidence="1">Nucleus</location>
        <location evidence="1">Nucleoplasm</location>
    </subcellularLocation>
</comment>
<proteinExistence type="inferred from homology"/>
<gene>
    <name evidence="14" type="ORF">HPB51_018904</name>
</gene>
<dbReference type="GO" id="GO:0005654">
    <property type="term" value="C:nucleoplasm"/>
    <property type="evidence" value="ECO:0007669"/>
    <property type="project" value="UniProtKB-SubCell"/>
</dbReference>
<comment type="similarity">
    <text evidence="2">Belongs to the THAP1 family.</text>
</comment>
<evidence type="ECO:0000256" key="12">
    <source>
        <dbReference type="PROSITE-ProRule" id="PRU00309"/>
    </source>
</evidence>
<evidence type="ECO:0000256" key="6">
    <source>
        <dbReference type="ARBA" id="ARBA00023015"/>
    </source>
</evidence>
<dbReference type="GO" id="GO:0043565">
    <property type="term" value="F:sequence-specific DNA binding"/>
    <property type="evidence" value="ECO:0007669"/>
    <property type="project" value="InterPro"/>
</dbReference>
<evidence type="ECO:0000256" key="5">
    <source>
        <dbReference type="ARBA" id="ARBA00022833"/>
    </source>
</evidence>
<keyword evidence="10" id="KW-0539">Nucleus</keyword>
<evidence type="ECO:0000313" key="14">
    <source>
        <dbReference type="EMBL" id="KAH8009636.1"/>
    </source>
</evidence>
<dbReference type="Pfam" id="PF05485">
    <property type="entry name" value="THAP"/>
    <property type="match status" value="1"/>
</dbReference>
<dbReference type="AlphaFoldDB" id="A0A9J6D6C3"/>
<reference evidence="14" key="1">
    <citation type="journal article" date="2020" name="Cell">
        <title>Large-Scale Comparative Analyses of Tick Genomes Elucidate Their Genetic Diversity and Vector Capacities.</title>
        <authorList>
            <consortium name="Tick Genome and Microbiome Consortium (TIGMIC)"/>
            <person name="Jia N."/>
            <person name="Wang J."/>
            <person name="Shi W."/>
            <person name="Du L."/>
            <person name="Sun Y."/>
            <person name="Zhan W."/>
            <person name="Jiang J.F."/>
            <person name="Wang Q."/>
            <person name="Zhang B."/>
            <person name="Ji P."/>
            <person name="Bell-Sakyi L."/>
            <person name="Cui X.M."/>
            <person name="Yuan T.T."/>
            <person name="Jiang B.G."/>
            <person name="Yang W.F."/>
            <person name="Lam T.T."/>
            <person name="Chang Q.C."/>
            <person name="Ding S.J."/>
            <person name="Wang X.J."/>
            <person name="Zhu J.G."/>
            <person name="Ruan X.D."/>
            <person name="Zhao L."/>
            <person name="Wei J.T."/>
            <person name="Ye R.Z."/>
            <person name="Que T.C."/>
            <person name="Du C.H."/>
            <person name="Zhou Y.H."/>
            <person name="Cheng J.X."/>
            <person name="Dai P.F."/>
            <person name="Guo W.B."/>
            <person name="Han X.H."/>
            <person name="Huang E.J."/>
            <person name="Li L.F."/>
            <person name="Wei W."/>
            <person name="Gao Y.C."/>
            <person name="Liu J.Z."/>
            <person name="Shao H.Z."/>
            <person name="Wang X."/>
            <person name="Wang C.C."/>
            <person name="Yang T.C."/>
            <person name="Huo Q.B."/>
            <person name="Li W."/>
            <person name="Chen H.Y."/>
            <person name="Chen S.E."/>
            <person name="Zhou L.G."/>
            <person name="Ni X.B."/>
            <person name="Tian J.H."/>
            <person name="Sheng Y."/>
            <person name="Liu T."/>
            <person name="Pan Y.S."/>
            <person name="Xia L.Y."/>
            <person name="Li J."/>
            <person name="Zhao F."/>
            <person name="Cao W.C."/>
        </authorList>
    </citation>
    <scope>NUCLEOTIDE SEQUENCE</scope>
    <source>
        <strain evidence="14">Rmic-2018</strain>
    </source>
</reference>
<dbReference type="EMBL" id="JABSTU010000011">
    <property type="protein sequence ID" value="KAH8009636.1"/>
    <property type="molecule type" value="Genomic_DNA"/>
</dbReference>
<evidence type="ECO:0000256" key="7">
    <source>
        <dbReference type="ARBA" id="ARBA00023054"/>
    </source>
</evidence>
<dbReference type="PANTHER" id="PTHR46600:SF1">
    <property type="entry name" value="THAP DOMAIN-CONTAINING PROTEIN 1"/>
    <property type="match status" value="1"/>
</dbReference>
<dbReference type="InterPro" id="IPR026516">
    <property type="entry name" value="THAP1/10"/>
</dbReference>
<dbReference type="SMART" id="SM00980">
    <property type="entry name" value="THAP"/>
    <property type="match status" value="1"/>
</dbReference>
<accession>A0A9J6D6C3</accession>